<gene>
    <name evidence="1" type="ORF">BDM02DRAFT_3093334</name>
</gene>
<protein>
    <submittedName>
        <fullName evidence="1">Uncharacterized protein</fullName>
    </submittedName>
</protein>
<accession>A0ACB6ZL48</accession>
<sequence>QKQAALIADLEREIEELQKEFGEHEDPNDIVSKHIKLLHRYNEAKDAAQVVSTIRLSSMLAAHKETTIRQMHEEYGLTDDD</sequence>
<comment type="caution">
    <text evidence="1">The sequence shown here is derived from an EMBL/GenBank/DDBJ whole genome shotgun (WGS) entry which is preliminary data.</text>
</comment>
<name>A0ACB6ZL48_THEGA</name>
<proteinExistence type="predicted"/>
<feature type="non-terminal residue" evidence="1">
    <location>
        <position position="1"/>
    </location>
</feature>
<evidence type="ECO:0000313" key="2">
    <source>
        <dbReference type="Proteomes" id="UP000886501"/>
    </source>
</evidence>
<reference evidence="1" key="1">
    <citation type="submission" date="2019-10" db="EMBL/GenBank/DDBJ databases">
        <authorList>
            <consortium name="DOE Joint Genome Institute"/>
            <person name="Kuo A."/>
            <person name="Miyauchi S."/>
            <person name="Kiss E."/>
            <person name="Drula E."/>
            <person name="Kohler A."/>
            <person name="Sanchez-Garcia M."/>
            <person name="Andreopoulos B."/>
            <person name="Barry K.W."/>
            <person name="Bonito G."/>
            <person name="Buee M."/>
            <person name="Carver A."/>
            <person name="Chen C."/>
            <person name="Cichocki N."/>
            <person name="Clum A."/>
            <person name="Culley D."/>
            <person name="Crous P.W."/>
            <person name="Fauchery L."/>
            <person name="Girlanda M."/>
            <person name="Hayes R."/>
            <person name="Keri Z."/>
            <person name="Labutti K."/>
            <person name="Lipzen A."/>
            <person name="Lombard V."/>
            <person name="Magnuson J."/>
            <person name="Maillard F."/>
            <person name="Morin E."/>
            <person name="Murat C."/>
            <person name="Nolan M."/>
            <person name="Ohm R."/>
            <person name="Pangilinan J."/>
            <person name="Pereira M."/>
            <person name="Perotto S."/>
            <person name="Peter M."/>
            <person name="Riley R."/>
            <person name="Sitrit Y."/>
            <person name="Stielow B."/>
            <person name="Szollosi G."/>
            <person name="Zifcakova L."/>
            <person name="Stursova M."/>
            <person name="Spatafora J.W."/>
            <person name="Tedersoo L."/>
            <person name="Vaario L.-M."/>
            <person name="Yamada A."/>
            <person name="Yan M."/>
            <person name="Wang P."/>
            <person name="Xu J."/>
            <person name="Bruns T."/>
            <person name="Baldrian P."/>
            <person name="Vilgalys R."/>
            <person name="Henrissat B."/>
            <person name="Grigoriev I.V."/>
            <person name="Hibbett D."/>
            <person name="Nagy L.G."/>
            <person name="Martin F.M."/>
        </authorList>
    </citation>
    <scope>NUCLEOTIDE SEQUENCE</scope>
    <source>
        <strain evidence="1">P2</strain>
    </source>
</reference>
<organism evidence="1 2">
    <name type="scientific">Thelephora ganbajun</name>
    <name type="common">Ganba fungus</name>
    <dbReference type="NCBI Taxonomy" id="370292"/>
    <lineage>
        <taxon>Eukaryota</taxon>
        <taxon>Fungi</taxon>
        <taxon>Dikarya</taxon>
        <taxon>Basidiomycota</taxon>
        <taxon>Agaricomycotina</taxon>
        <taxon>Agaricomycetes</taxon>
        <taxon>Thelephorales</taxon>
        <taxon>Thelephoraceae</taxon>
        <taxon>Thelephora</taxon>
    </lineage>
</organism>
<dbReference type="Proteomes" id="UP000886501">
    <property type="component" value="Unassembled WGS sequence"/>
</dbReference>
<keyword evidence="2" id="KW-1185">Reference proteome</keyword>
<reference evidence="1" key="2">
    <citation type="journal article" date="2020" name="Nat. Commun.">
        <title>Large-scale genome sequencing of mycorrhizal fungi provides insights into the early evolution of symbiotic traits.</title>
        <authorList>
            <person name="Miyauchi S."/>
            <person name="Kiss E."/>
            <person name="Kuo A."/>
            <person name="Drula E."/>
            <person name="Kohler A."/>
            <person name="Sanchez-Garcia M."/>
            <person name="Morin E."/>
            <person name="Andreopoulos B."/>
            <person name="Barry K.W."/>
            <person name="Bonito G."/>
            <person name="Buee M."/>
            <person name="Carver A."/>
            <person name="Chen C."/>
            <person name="Cichocki N."/>
            <person name="Clum A."/>
            <person name="Culley D."/>
            <person name="Crous P.W."/>
            <person name="Fauchery L."/>
            <person name="Girlanda M."/>
            <person name="Hayes R.D."/>
            <person name="Keri Z."/>
            <person name="LaButti K."/>
            <person name="Lipzen A."/>
            <person name="Lombard V."/>
            <person name="Magnuson J."/>
            <person name="Maillard F."/>
            <person name="Murat C."/>
            <person name="Nolan M."/>
            <person name="Ohm R.A."/>
            <person name="Pangilinan J."/>
            <person name="Pereira M.F."/>
            <person name="Perotto S."/>
            <person name="Peter M."/>
            <person name="Pfister S."/>
            <person name="Riley R."/>
            <person name="Sitrit Y."/>
            <person name="Stielow J.B."/>
            <person name="Szollosi G."/>
            <person name="Zifcakova L."/>
            <person name="Stursova M."/>
            <person name="Spatafora J.W."/>
            <person name="Tedersoo L."/>
            <person name="Vaario L.M."/>
            <person name="Yamada A."/>
            <person name="Yan M."/>
            <person name="Wang P."/>
            <person name="Xu J."/>
            <person name="Bruns T."/>
            <person name="Baldrian P."/>
            <person name="Vilgalys R."/>
            <person name="Dunand C."/>
            <person name="Henrissat B."/>
            <person name="Grigoriev I.V."/>
            <person name="Hibbett D."/>
            <person name="Nagy L.G."/>
            <person name="Martin F.M."/>
        </authorList>
    </citation>
    <scope>NUCLEOTIDE SEQUENCE</scope>
    <source>
        <strain evidence="1">P2</strain>
    </source>
</reference>
<evidence type="ECO:0000313" key="1">
    <source>
        <dbReference type="EMBL" id="KAF9650314.1"/>
    </source>
</evidence>
<dbReference type="EMBL" id="MU117986">
    <property type="protein sequence ID" value="KAF9650314.1"/>
    <property type="molecule type" value="Genomic_DNA"/>
</dbReference>